<dbReference type="Proteomes" id="UP000199323">
    <property type="component" value="Unassembled WGS sequence"/>
</dbReference>
<keyword evidence="5" id="KW-0720">Serine protease</keyword>
<dbReference type="STRING" id="380248.SAMN05216251_101168"/>
<keyword evidence="4" id="KW-0378">Hydrolase</keyword>
<organism evidence="10 11">
    <name type="scientific">Actinacidiphila alni</name>
    <dbReference type="NCBI Taxonomy" id="380248"/>
    <lineage>
        <taxon>Bacteria</taxon>
        <taxon>Bacillati</taxon>
        <taxon>Actinomycetota</taxon>
        <taxon>Actinomycetes</taxon>
        <taxon>Kitasatosporales</taxon>
        <taxon>Streptomycetaceae</taxon>
        <taxon>Actinacidiphila</taxon>
    </lineage>
</organism>
<dbReference type="InterPro" id="IPR027478">
    <property type="entry name" value="LdcA_N"/>
</dbReference>
<keyword evidence="11" id="KW-1185">Reference proteome</keyword>
<evidence type="ECO:0000256" key="2">
    <source>
        <dbReference type="ARBA" id="ARBA00022645"/>
    </source>
</evidence>
<dbReference type="RefSeq" id="WP_093711339.1">
    <property type="nucleotide sequence ID" value="NZ_FONG01000001.1"/>
</dbReference>
<dbReference type="InterPro" id="IPR040921">
    <property type="entry name" value="Peptidase_S66C"/>
</dbReference>
<name>A0A1I1X255_9ACTN</name>
<dbReference type="InterPro" id="IPR029062">
    <property type="entry name" value="Class_I_gatase-like"/>
</dbReference>
<accession>A0A1I1X255</accession>
<feature type="domain" description="LD-carboxypeptidase N-terminal" evidence="8">
    <location>
        <begin position="54"/>
        <end position="173"/>
    </location>
</feature>
<dbReference type="AlphaFoldDB" id="A0A1I1X255"/>
<evidence type="ECO:0000259" key="9">
    <source>
        <dbReference type="Pfam" id="PF17676"/>
    </source>
</evidence>
<dbReference type="InterPro" id="IPR003507">
    <property type="entry name" value="S66_fam"/>
</dbReference>
<proteinExistence type="inferred from homology"/>
<gene>
    <name evidence="10" type="ORF">SAMN05216251_101168</name>
</gene>
<evidence type="ECO:0000313" key="11">
    <source>
        <dbReference type="Proteomes" id="UP000199323"/>
    </source>
</evidence>
<evidence type="ECO:0000313" key="10">
    <source>
        <dbReference type="EMBL" id="SFE01447.1"/>
    </source>
</evidence>
<feature type="active site" description="Charge relay system" evidence="6">
    <location>
        <position position="250"/>
    </location>
</feature>
<dbReference type="PANTHER" id="PTHR30237:SF2">
    <property type="entry name" value="MUREIN TETRAPEPTIDE CARBOXYPEPTIDASE"/>
    <property type="match status" value="1"/>
</dbReference>
<dbReference type="EMBL" id="FONG01000001">
    <property type="protein sequence ID" value="SFE01447.1"/>
    <property type="molecule type" value="Genomic_DNA"/>
</dbReference>
<dbReference type="OrthoDB" id="9807329at2"/>
<dbReference type="SUPFAM" id="SSF52317">
    <property type="entry name" value="Class I glutamine amidotransferase-like"/>
    <property type="match status" value="1"/>
</dbReference>
<evidence type="ECO:0000259" key="8">
    <source>
        <dbReference type="Pfam" id="PF02016"/>
    </source>
</evidence>
<dbReference type="InterPro" id="IPR040449">
    <property type="entry name" value="Peptidase_S66_N"/>
</dbReference>
<dbReference type="GO" id="GO:0006508">
    <property type="term" value="P:proteolysis"/>
    <property type="evidence" value="ECO:0007669"/>
    <property type="project" value="UniProtKB-KW"/>
</dbReference>
<dbReference type="Pfam" id="PF17676">
    <property type="entry name" value="Peptidase_S66C"/>
    <property type="match status" value="1"/>
</dbReference>
<dbReference type="Gene3D" id="3.50.30.60">
    <property type="entry name" value="LD-carboxypeptidase A C-terminal domain-like"/>
    <property type="match status" value="1"/>
</dbReference>
<evidence type="ECO:0000256" key="1">
    <source>
        <dbReference type="ARBA" id="ARBA00010233"/>
    </source>
</evidence>
<feature type="active site" description="Nucleophile" evidence="6">
    <location>
        <position position="153"/>
    </location>
</feature>
<feature type="region of interest" description="Disordered" evidence="7">
    <location>
        <begin position="1"/>
        <end position="31"/>
    </location>
</feature>
<reference evidence="10 11" key="1">
    <citation type="submission" date="2016-10" db="EMBL/GenBank/DDBJ databases">
        <authorList>
            <person name="de Groot N.N."/>
        </authorList>
    </citation>
    <scope>NUCLEOTIDE SEQUENCE [LARGE SCALE GENOMIC DNA]</scope>
    <source>
        <strain evidence="10 11">CGMCC 4.3510</strain>
    </source>
</reference>
<evidence type="ECO:0000256" key="4">
    <source>
        <dbReference type="ARBA" id="ARBA00022801"/>
    </source>
</evidence>
<comment type="similarity">
    <text evidence="1">Belongs to the peptidase S66 family.</text>
</comment>
<feature type="active site" description="Charge relay system" evidence="6">
    <location>
        <position position="315"/>
    </location>
</feature>
<evidence type="ECO:0000256" key="7">
    <source>
        <dbReference type="SAM" id="MobiDB-lite"/>
    </source>
</evidence>
<dbReference type="Pfam" id="PF02016">
    <property type="entry name" value="Peptidase_S66"/>
    <property type="match status" value="1"/>
</dbReference>
<dbReference type="GO" id="GO:0004180">
    <property type="term" value="F:carboxypeptidase activity"/>
    <property type="evidence" value="ECO:0007669"/>
    <property type="project" value="UniProtKB-KW"/>
</dbReference>
<dbReference type="PIRSF" id="PIRSF028757">
    <property type="entry name" value="LD-carboxypeptidase"/>
    <property type="match status" value="1"/>
</dbReference>
<dbReference type="CDD" id="cd07025">
    <property type="entry name" value="Peptidase_S66"/>
    <property type="match status" value="1"/>
</dbReference>
<evidence type="ECO:0000256" key="5">
    <source>
        <dbReference type="ARBA" id="ARBA00022825"/>
    </source>
</evidence>
<dbReference type="Gene3D" id="3.40.50.10740">
    <property type="entry name" value="Class I glutamine amidotransferase-like"/>
    <property type="match status" value="1"/>
</dbReference>
<evidence type="ECO:0000256" key="3">
    <source>
        <dbReference type="ARBA" id="ARBA00022670"/>
    </source>
</evidence>
<dbReference type="InterPro" id="IPR027461">
    <property type="entry name" value="Carboxypeptidase_A_C_sf"/>
</dbReference>
<feature type="domain" description="LD-carboxypeptidase C-terminal" evidence="9">
    <location>
        <begin position="218"/>
        <end position="329"/>
    </location>
</feature>
<dbReference type="PANTHER" id="PTHR30237">
    <property type="entry name" value="MURAMOYLTETRAPEPTIDE CARBOXYPEPTIDASE"/>
    <property type="match status" value="1"/>
</dbReference>
<dbReference type="SUPFAM" id="SSF141986">
    <property type="entry name" value="LD-carboxypeptidase A C-terminal domain-like"/>
    <property type="match status" value="1"/>
</dbReference>
<keyword evidence="3" id="KW-0645">Protease</keyword>
<protein>
    <submittedName>
        <fullName evidence="10">Muramoyltetrapeptide carboxypeptidase</fullName>
    </submittedName>
</protein>
<evidence type="ECO:0000256" key="6">
    <source>
        <dbReference type="PIRSR" id="PIRSR028757-1"/>
    </source>
</evidence>
<dbReference type="GO" id="GO:0008236">
    <property type="term" value="F:serine-type peptidase activity"/>
    <property type="evidence" value="ECO:0007669"/>
    <property type="project" value="UniProtKB-KW"/>
</dbReference>
<keyword evidence="2 10" id="KW-0121">Carboxypeptidase</keyword>
<sequence length="345" mass="35833">MTESSPGSGTGPEDEAGSGRGGGATAGPRRVADLVGVPVPALIRPRRLTPGDRIGIVAPSGPVPGDRLAAGLDILRAWDLDPVVAPHVLDEHPSGYLAGTDRARAADLQRMWCDPDVSAVLCARGGYGVQRMVDLLDWEAMGAAGPKAFIGYSDITALHEAFATRLGLATVHGPMAATATFLKDGPTQDHLRRTLFTPDETRTVTSPTARTLLPGRATGVTLGGCVSLLASDLGTPYARPSAAGGILVLEDIGEEPYRLDRILTQLLHAGWLDGVAGIVLGSWQDCGPYEAVRALMIDRLGGLGVPIVEEFGFGHCDSTLTVPLGVPAVLDADAATLTYDVPALV</sequence>